<dbReference type="Pfam" id="PF00646">
    <property type="entry name" value="F-box"/>
    <property type="match status" value="1"/>
</dbReference>
<dbReference type="Proteomes" id="UP000834106">
    <property type="component" value="Chromosome 15"/>
</dbReference>
<dbReference type="SMART" id="SM00256">
    <property type="entry name" value="FBOX"/>
    <property type="match status" value="1"/>
</dbReference>
<dbReference type="PANTHER" id="PTHR31672:SF13">
    <property type="entry name" value="F-BOX PROTEIN CPR30-LIKE"/>
    <property type="match status" value="1"/>
</dbReference>
<dbReference type="SUPFAM" id="SSF81383">
    <property type="entry name" value="F-box domain"/>
    <property type="match status" value="1"/>
</dbReference>
<accession>A0AAD2A365</accession>
<dbReference type="Pfam" id="PF08268">
    <property type="entry name" value="FBA_3"/>
    <property type="match status" value="1"/>
</dbReference>
<dbReference type="InterPro" id="IPR036047">
    <property type="entry name" value="F-box-like_dom_sf"/>
</dbReference>
<dbReference type="NCBIfam" id="TIGR01640">
    <property type="entry name" value="F_box_assoc_1"/>
    <property type="match status" value="1"/>
</dbReference>
<feature type="domain" description="F-box" evidence="1">
    <location>
        <begin position="4"/>
        <end position="49"/>
    </location>
</feature>
<proteinExistence type="predicted"/>
<evidence type="ECO:0000259" key="1">
    <source>
        <dbReference type="PROSITE" id="PS50181"/>
    </source>
</evidence>
<organism evidence="2 3">
    <name type="scientific">Fraxinus pennsylvanica</name>
    <dbReference type="NCBI Taxonomy" id="56036"/>
    <lineage>
        <taxon>Eukaryota</taxon>
        <taxon>Viridiplantae</taxon>
        <taxon>Streptophyta</taxon>
        <taxon>Embryophyta</taxon>
        <taxon>Tracheophyta</taxon>
        <taxon>Spermatophyta</taxon>
        <taxon>Magnoliopsida</taxon>
        <taxon>eudicotyledons</taxon>
        <taxon>Gunneridae</taxon>
        <taxon>Pentapetalae</taxon>
        <taxon>asterids</taxon>
        <taxon>lamiids</taxon>
        <taxon>Lamiales</taxon>
        <taxon>Oleaceae</taxon>
        <taxon>Oleeae</taxon>
        <taxon>Fraxinus</taxon>
    </lineage>
</organism>
<dbReference type="InterPro" id="IPR050796">
    <property type="entry name" value="SCF_F-box_component"/>
</dbReference>
<reference evidence="2" key="1">
    <citation type="submission" date="2023-05" db="EMBL/GenBank/DDBJ databases">
        <authorList>
            <person name="Huff M."/>
        </authorList>
    </citation>
    <scope>NUCLEOTIDE SEQUENCE</scope>
</reference>
<evidence type="ECO:0000313" key="3">
    <source>
        <dbReference type="Proteomes" id="UP000834106"/>
    </source>
</evidence>
<dbReference type="Gene3D" id="1.20.1280.50">
    <property type="match status" value="1"/>
</dbReference>
<dbReference type="SUPFAM" id="SSF117281">
    <property type="entry name" value="Kelch motif"/>
    <property type="match status" value="1"/>
</dbReference>
<dbReference type="Gene3D" id="2.120.10.80">
    <property type="entry name" value="Kelch-type beta propeller"/>
    <property type="match status" value="1"/>
</dbReference>
<dbReference type="InterPro" id="IPR001810">
    <property type="entry name" value="F-box_dom"/>
</dbReference>
<name>A0AAD2A365_9LAMI</name>
<keyword evidence="3" id="KW-1185">Reference proteome</keyword>
<dbReference type="EMBL" id="OU503050">
    <property type="protein sequence ID" value="CAI9778125.1"/>
    <property type="molecule type" value="Genomic_DNA"/>
</dbReference>
<dbReference type="InterPro" id="IPR013187">
    <property type="entry name" value="F-box-assoc_dom_typ3"/>
</dbReference>
<dbReference type="InterPro" id="IPR017451">
    <property type="entry name" value="F-box-assoc_interact_dom"/>
</dbReference>
<protein>
    <recommendedName>
        <fullName evidence="1">F-box domain-containing protein</fullName>
    </recommendedName>
</protein>
<gene>
    <name evidence="2" type="ORF">FPE_LOCUS25555</name>
</gene>
<dbReference type="InterPro" id="IPR015915">
    <property type="entry name" value="Kelch-typ_b-propeller"/>
</dbReference>
<dbReference type="PROSITE" id="PS50181">
    <property type="entry name" value="FBOX"/>
    <property type="match status" value="1"/>
</dbReference>
<dbReference type="AlphaFoldDB" id="A0AAD2A365"/>
<evidence type="ECO:0000313" key="2">
    <source>
        <dbReference type="EMBL" id="CAI9778125.1"/>
    </source>
</evidence>
<dbReference type="PANTHER" id="PTHR31672">
    <property type="entry name" value="BNACNNG10540D PROTEIN"/>
    <property type="match status" value="1"/>
</dbReference>
<sequence length="381" mass="42684">MSDEGFLMNLPSHIIVEILSSLPALTAINCKIVCKKWLSLISTPEFAKLHLSKSNPGLGVFQHEPGGGEVCRLFEFDHHDIHSDPVIKFEVSVSLGISHGVTGHVGSINGLVCLRNFGHESDTLYICNPITREYVDLPLLDVPFENPSQVTYGFGLSTVSGKYKVVRIFHEGVSDPTTGAWLSISRSDCHVYTLGTNSWRDIGDVPFGYSCRSVGPYFNGNLHWVIQDLEGSELISCFDVEKESFQPFPPPFPGERHKRSLHSLGVVAGCLCLCDNTSDSEIVMWVMKEYGVKKSWIREFIISKVPDFAGPACEMVYALKIFENGDILLTLEDYCLFFYRNQSKTLQKVEAGPNYTIQTMLYIQSFVSVKDFVLKENVRVF</sequence>